<dbReference type="InterPro" id="IPR014352">
    <property type="entry name" value="FERM/acyl-CoA-bd_prot_sf"/>
</dbReference>
<dbReference type="InterPro" id="IPR011174">
    <property type="entry name" value="ERM"/>
</dbReference>
<keyword evidence="3" id="KW-0472">Membrane</keyword>
<dbReference type="AlphaFoldDB" id="A0A183HL46"/>
<proteinExistence type="predicted"/>
<accession>A0A183HL46</accession>
<dbReference type="SUPFAM" id="SSF50729">
    <property type="entry name" value="PH domain-like"/>
    <property type="match status" value="1"/>
</dbReference>
<feature type="domain" description="FERM" evidence="5">
    <location>
        <begin position="1"/>
        <end position="158"/>
    </location>
</feature>
<dbReference type="SMART" id="SM01196">
    <property type="entry name" value="FERM_C"/>
    <property type="match status" value="1"/>
</dbReference>
<reference evidence="6 7" key="2">
    <citation type="submission" date="2018-11" db="EMBL/GenBank/DDBJ databases">
        <authorList>
            <consortium name="Pathogen Informatics"/>
        </authorList>
    </citation>
    <scope>NUCLEOTIDE SEQUENCE [LARGE SCALE GENOMIC DNA]</scope>
</reference>
<dbReference type="Proteomes" id="UP000267606">
    <property type="component" value="Unassembled WGS sequence"/>
</dbReference>
<reference evidence="8" key="1">
    <citation type="submission" date="2016-06" db="UniProtKB">
        <authorList>
            <consortium name="WormBaseParasite"/>
        </authorList>
    </citation>
    <scope>IDENTIFICATION</scope>
</reference>
<dbReference type="Pfam" id="PF00373">
    <property type="entry name" value="FERM_M"/>
    <property type="match status" value="1"/>
</dbReference>
<organism evidence="8">
    <name type="scientific">Onchocerca flexuosa</name>
    <dbReference type="NCBI Taxonomy" id="387005"/>
    <lineage>
        <taxon>Eukaryota</taxon>
        <taxon>Metazoa</taxon>
        <taxon>Ecdysozoa</taxon>
        <taxon>Nematoda</taxon>
        <taxon>Chromadorea</taxon>
        <taxon>Rhabditida</taxon>
        <taxon>Spirurina</taxon>
        <taxon>Spiruromorpha</taxon>
        <taxon>Filarioidea</taxon>
        <taxon>Onchocercidae</taxon>
        <taxon>Onchocerca</taxon>
    </lineage>
</organism>
<dbReference type="InterPro" id="IPR011993">
    <property type="entry name" value="PH-like_dom_sf"/>
</dbReference>
<dbReference type="InterPro" id="IPR000299">
    <property type="entry name" value="FERM_domain"/>
</dbReference>
<dbReference type="InterPro" id="IPR019747">
    <property type="entry name" value="FERM_CS"/>
</dbReference>
<dbReference type="EMBL" id="UZAJ01009109">
    <property type="protein sequence ID" value="VDO54577.1"/>
    <property type="molecule type" value="Genomic_DNA"/>
</dbReference>
<comment type="subcellular location">
    <subcellularLocation>
        <location evidence="1">Cell membrane</location>
        <topology evidence="1">Peripheral membrane protein</topology>
    </subcellularLocation>
</comment>
<dbReference type="PROSITE" id="PS00661">
    <property type="entry name" value="FERM_2"/>
    <property type="match status" value="1"/>
</dbReference>
<dbReference type="PROSITE" id="PS50057">
    <property type="entry name" value="FERM_3"/>
    <property type="match status" value="1"/>
</dbReference>
<dbReference type="InterPro" id="IPR035963">
    <property type="entry name" value="FERM_2"/>
</dbReference>
<evidence type="ECO:0000313" key="7">
    <source>
        <dbReference type="Proteomes" id="UP000267606"/>
    </source>
</evidence>
<dbReference type="STRING" id="387005.A0A183HL46"/>
<dbReference type="InterPro" id="IPR019748">
    <property type="entry name" value="FERM_central"/>
</dbReference>
<dbReference type="SUPFAM" id="SSF47031">
    <property type="entry name" value="Second domain of FERM"/>
    <property type="match status" value="1"/>
</dbReference>
<evidence type="ECO:0000256" key="2">
    <source>
        <dbReference type="ARBA" id="ARBA00022475"/>
    </source>
</evidence>
<dbReference type="PANTHER" id="PTHR23281">
    <property type="entry name" value="MERLIN/MOESIN/EZRIN/RADIXIN"/>
    <property type="match status" value="1"/>
</dbReference>
<keyword evidence="4" id="KW-0175">Coiled coil</keyword>
<evidence type="ECO:0000256" key="4">
    <source>
        <dbReference type="SAM" id="Coils"/>
    </source>
</evidence>
<evidence type="ECO:0000256" key="3">
    <source>
        <dbReference type="ARBA" id="ARBA00023136"/>
    </source>
</evidence>
<keyword evidence="2" id="KW-1003">Cell membrane</keyword>
<dbReference type="InterPro" id="IPR018980">
    <property type="entry name" value="FERM_PH-like_C"/>
</dbReference>
<evidence type="ECO:0000313" key="6">
    <source>
        <dbReference type="EMBL" id="VDO54577.1"/>
    </source>
</evidence>
<dbReference type="GO" id="GO:0005886">
    <property type="term" value="C:plasma membrane"/>
    <property type="evidence" value="ECO:0007669"/>
    <property type="project" value="UniProtKB-SubCell"/>
</dbReference>
<sequence>MTPQMWEERIKRWWINNSGQSREDAEMEYLRVAQDLEMYGIQYYPICNSKETDLTLGVSAQGIGIYKETNRITPRPFFSWSEIKNISFKNKVVGLIYECRIFNAECTNNIDIRIGMIRKFNMRTMDKSTITFRAKDISINMSILDLCVGTHNLYLRRRQPDLLEVQQMKAQAKEQRIRRIQEQNRLSREREQRIQAEAERDRYKNEITAINEQLRNMKMRCH</sequence>
<dbReference type="Gene3D" id="1.20.5.450">
    <property type="match status" value="1"/>
</dbReference>
<dbReference type="Gene3D" id="1.20.80.10">
    <property type="match status" value="1"/>
</dbReference>
<keyword evidence="7" id="KW-1185">Reference proteome</keyword>
<dbReference type="Pfam" id="PF09380">
    <property type="entry name" value="FERM_C"/>
    <property type="match status" value="1"/>
</dbReference>
<dbReference type="GO" id="GO:0003779">
    <property type="term" value="F:actin binding"/>
    <property type="evidence" value="ECO:0007669"/>
    <property type="project" value="InterPro"/>
</dbReference>
<dbReference type="Gene3D" id="2.30.29.30">
    <property type="entry name" value="Pleckstrin-homology domain (PH domain)/Phosphotyrosine-binding domain (PTB)"/>
    <property type="match status" value="1"/>
</dbReference>
<evidence type="ECO:0000256" key="1">
    <source>
        <dbReference type="ARBA" id="ARBA00004202"/>
    </source>
</evidence>
<name>A0A183HL46_9BILA</name>
<gene>
    <name evidence="6" type="ORF">OFLC_LOCUS8211</name>
</gene>
<feature type="coiled-coil region" evidence="4">
    <location>
        <begin position="163"/>
        <end position="220"/>
    </location>
</feature>
<evidence type="ECO:0000313" key="8">
    <source>
        <dbReference type="WBParaSite" id="OFLC_0000820701-mRNA-1"/>
    </source>
</evidence>
<evidence type="ECO:0000259" key="5">
    <source>
        <dbReference type="PROSITE" id="PS50057"/>
    </source>
</evidence>
<protein>
    <submittedName>
        <fullName evidence="8">FERM domain-containing protein</fullName>
    </submittedName>
</protein>
<dbReference type="CDD" id="cd14473">
    <property type="entry name" value="FERM_B-lobe"/>
    <property type="match status" value="1"/>
</dbReference>
<dbReference type="WBParaSite" id="OFLC_0000820701-mRNA-1">
    <property type="protein sequence ID" value="OFLC_0000820701-mRNA-1"/>
    <property type="gene ID" value="OFLC_0000820701"/>
</dbReference>